<comment type="caution">
    <text evidence="1">The sequence shown here is derived from an EMBL/GenBank/DDBJ whole genome shotgun (WGS) entry which is preliminary data.</text>
</comment>
<dbReference type="InterPro" id="IPR036412">
    <property type="entry name" value="HAD-like_sf"/>
</dbReference>
<dbReference type="InterPro" id="IPR023214">
    <property type="entry name" value="HAD_sf"/>
</dbReference>
<dbReference type="Gene3D" id="3.40.50.1000">
    <property type="entry name" value="HAD superfamily/HAD-like"/>
    <property type="match status" value="1"/>
</dbReference>
<dbReference type="SUPFAM" id="SSF56784">
    <property type="entry name" value="HAD-like"/>
    <property type="match status" value="1"/>
</dbReference>
<gene>
    <name evidence="1" type="ORF">MCC93_09270</name>
</gene>
<reference evidence="1 2" key="1">
    <citation type="submission" date="2014-12" db="EMBL/GenBank/DDBJ databases">
        <title>Genome sequence of Morococcus cerebrosus.</title>
        <authorList>
            <person name="Shin S.-K."/>
            <person name="Yi H."/>
        </authorList>
    </citation>
    <scope>NUCLEOTIDE SEQUENCE [LARGE SCALE GENOMIC DNA]</scope>
    <source>
        <strain evidence="1 2">CIP 81.93</strain>
    </source>
</reference>
<dbReference type="EMBL" id="JUFZ01000038">
    <property type="protein sequence ID" value="KIC09357.1"/>
    <property type="molecule type" value="Genomic_DNA"/>
</dbReference>
<dbReference type="GO" id="GO:0000287">
    <property type="term" value="F:magnesium ion binding"/>
    <property type="evidence" value="ECO:0007669"/>
    <property type="project" value="TreeGrafter"/>
</dbReference>
<evidence type="ECO:0000313" key="2">
    <source>
        <dbReference type="Proteomes" id="UP000031390"/>
    </source>
</evidence>
<name>A0A0C1H566_9NEIS</name>
<protein>
    <submittedName>
        <fullName evidence="1">Hydrolase</fullName>
    </submittedName>
</protein>
<dbReference type="PATRIC" id="fig|1056807.3.peg.893"/>
<dbReference type="Pfam" id="PF08282">
    <property type="entry name" value="Hydrolase_3"/>
    <property type="match status" value="1"/>
</dbReference>
<dbReference type="InterPro" id="IPR006379">
    <property type="entry name" value="HAD-SF_hydro_IIB"/>
</dbReference>
<sequence>MCIVPVIARYNIGRLKPIVCLIMNTPKIIFFDIDDTLYRKYTDTLRPSVAKAMEALKARGILTAIATGRPPVAIPGKVKTLIRDSGIDMLVTINGQYTTFHGEVLQAYPMIEAEVERMCAFFDSQYIDYAFVNDAEIVASAAGERVKEALSHILPAFEVDKEYFRKQSVYQMLVFADKAQEQEIIGKIQSEGFKSVRWHESALDMLRREGSKARGIAHAVEKLGIGMEDVMAFGDSFNDLEMLSSVGFGVAMGNGEEVAKAAAKFIAPSVDEDGVYRALVELGIID</sequence>
<dbReference type="NCBIfam" id="TIGR01484">
    <property type="entry name" value="HAD-SF-IIB"/>
    <property type="match status" value="1"/>
</dbReference>
<organism evidence="1 2">
    <name type="scientific">Morococcus cerebrosus</name>
    <dbReference type="NCBI Taxonomy" id="1056807"/>
    <lineage>
        <taxon>Bacteria</taxon>
        <taxon>Pseudomonadati</taxon>
        <taxon>Pseudomonadota</taxon>
        <taxon>Betaproteobacteria</taxon>
        <taxon>Neisseriales</taxon>
        <taxon>Neisseriaceae</taxon>
        <taxon>Morococcus</taxon>
    </lineage>
</organism>
<dbReference type="GO" id="GO:0016791">
    <property type="term" value="F:phosphatase activity"/>
    <property type="evidence" value="ECO:0007669"/>
    <property type="project" value="TreeGrafter"/>
</dbReference>
<keyword evidence="1" id="KW-0378">Hydrolase</keyword>
<dbReference type="SFLD" id="SFLDS00003">
    <property type="entry name" value="Haloacid_Dehalogenase"/>
    <property type="match status" value="1"/>
</dbReference>
<dbReference type="AlphaFoldDB" id="A0A0C1H566"/>
<proteinExistence type="predicted"/>
<dbReference type="NCBIfam" id="TIGR00099">
    <property type="entry name" value="Cof-subfamily"/>
    <property type="match status" value="1"/>
</dbReference>
<dbReference type="Gene3D" id="3.30.1240.10">
    <property type="match status" value="1"/>
</dbReference>
<dbReference type="PROSITE" id="PS01229">
    <property type="entry name" value="COF_2"/>
    <property type="match status" value="1"/>
</dbReference>
<dbReference type="Proteomes" id="UP000031390">
    <property type="component" value="Unassembled WGS sequence"/>
</dbReference>
<dbReference type="SFLD" id="SFLDG01140">
    <property type="entry name" value="C2.B:_Phosphomannomutase_and_P"/>
    <property type="match status" value="1"/>
</dbReference>
<dbReference type="GO" id="GO:0005829">
    <property type="term" value="C:cytosol"/>
    <property type="evidence" value="ECO:0007669"/>
    <property type="project" value="TreeGrafter"/>
</dbReference>
<dbReference type="InterPro" id="IPR000150">
    <property type="entry name" value="Cof"/>
</dbReference>
<dbReference type="PANTHER" id="PTHR10000:SF25">
    <property type="entry name" value="PHOSPHATASE YKRA-RELATED"/>
    <property type="match status" value="1"/>
</dbReference>
<evidence type="ECO:0000313" key="1">
    <source>
        <dbReference type="EMBL" id="KIC09357.1"/>
    </source>
</evidence>
<dbReference type="PANTHER" id="PTHR10000">
    <property type="entry name" value="PHOSPHOSERINE PHOSPHATASE"/>
    <property type="match status" value="1"/>
</dbReference>
<accession>A0A0C1H566</accession>